<dbReference type="EMBL" id="FRAM01000002">
    <property type="protein sequence ID" value="SHK32050.1"/>
    <property type="molecule type" value="Genomic_DNA"/>
</dbReference>
<name>A0A1M6RHZ5_9FLAO</name>
<reference evidence="2" key="1">
    <citation type="submission" date="2016-11" db="EMBL/GenBank/DDBJ databases">
        <authorList>
            <person name="Varghese N."/>
            <person name="Submissions S."/>
        </authorList>
    </citation>
    <scope>NUCLEOTIDE SEQUENCE [LARGE SCALE GENOMIC DNA]</scope>
    <source>
        <strain evidence="2">DSM 18016</strain>
    </source>
</reference>
<organism evidence="1 2">
    <name type="scientific">Epilithonimonas mollis</name>
    <dbReference type="NCBI Taxonomy" id="216903"/>
    <lineage>
        <taxon>Bacteria</taxon>
        <taxon>Pseudomonadati</taxon>
        <taxon>Bacteroidota</taxon>
        <taxon>Flavobacteriia</taxon>
        <taxon>Flavobacteriales</taxon>
        <taxon>Weeksellaceae</taxon>
        <taxon>Chryseobacterium group</taxon>
        <taxon>Epilithonimonas</taxon>
    </lineage>
</organism>
<dbReference type="AlphaFoldDB" id="A0A1M6RHZ5"/>
<keyword evidence="2" id="KW-1185">Reference proteome</keyword>
<protein>
    <submittedName>
        <fullName evidence="1">Uncharacterized protein</fullName>
    </submittedName>
</protein>
<gene>
    <name evidence="1" type="ORF">SAMN05444371_1915</name>
</gene>
<sequence>MKKLIRNLVILAIGIMTLHSCSISTINHYYSDKKMSFATDMDMSQALEMMKGFMPDSLNQNNDFMKMENYPKEWRTLYDFQKDEGKVTTNPDSIKLMKKIFMKGNFADEKFSGFSVKSEALTKEEIASVGTLMGKDAALMNNSSFDNWDGKILKIETKNLMLSQEDLQNIFRTGDKSNGGDKENIESMLGMIQIDITNKLVFDKKIKSVRGQHDWIKKLDDKTIEVKLNLQEMMDKDHQFKNKDENIIIETE</sequence>
<evidence type="ECO:0000313" key="2">
    <source>
        <dbReference type="Proteomes" id="UP000184498"/>
    </source>
</evidence>
<dbReference type="STRING" id="216903.SAMN05444371_1915"/>
<proteinExistence type="predicted"/>
<accession>A0A1M6RHZ5</accession>
<dbReference type="RefSeq" id="WP_072997564.1">
    <property type="nucleotide sequence ID" value="NZ_FRAM01000002.1"/>
</dbReference>
<evidence type="ECO:0000313" key="1">
    <source>
        <dbReference type="EMBL" id="SHK32050.1"/>
    </source>
</evidence>
<dbReference type="Proteomes" id="UP000184498">
    <property type="component" value="Unassembled WGS sequence"/>
</dbReference>
<dbReference type="OrthoDB" id="1241134at2"/>